<accession>A0A382P568</accession>
<organism evidence="1">
    <name type="scientific">marine metagenome</name>
    <dbReference type="NCBI Taxonomy" id="408172"/>
    <lineage>
        <taxon>unclassified sequences</taxon>
        <taxon>metagenomes</taxon>
        <taxon>ecological metagenomes</taxon>
    </lineage>
</organism>
<sequence>MNNATSNACIQDCSGDWGGDAELD</sequence>
<dbReference type="AlphaFoldDB" id="A0A382P568"/>
<dbReference type="EMBL" id="UINC01104951">
    <property type="protein sequence ID" value="SVC68503.1"/>
    <property type="molecule type" value="Genomic_DNA"/>
</dbReference>
<protein>
    <submittedName>
        <fullName evidence="1">Uncharacterized protein</fullName>
    </submittedName>
</protein>
<proteinExistence type="predicted"/>
<evidence type="ECO:0000313" key="1">
    <source>
        <dbReference type="EMBL" id="SVC68503.1"/>
    </source>
</evidence>
<reference evidence="1" key="1">
    <citation type="submission" date="2018-05" db="EMBL/GenBank/DDBJ databases">
        <authorList>
            <person name="Lanie J.A."/>
            <person name="Ng W.-L."/>
            <person name="Kazmierczak K.M."/>
            <person name="Andrzejewski T.M."/>
            <person name="Davidsen T.M."/>
            <person name="Wayne K.J."/>
            <person name="Tettelin H."/>
            <person name="Glass J.I."/>
            <person name="Rusch D."/>
            <person name="Podicherti R."/>
            <person name="Tsui H.-C.T."/>
            <person name="Winkler M.E."/>
        </authorList>
    </citation>
    <scope>NUCLEOTIDE SEQUENCE</scope>
</reference>
<feature type="non-terminal residue" evidence="1">
    <location>
        <position position="24"/>
    </location>
</feature>
<name>A0A382P568_9ZZZZ</name>
<gene>
    <name evidence="1" type="ORF">METZ01_LOCUS321357</name>
</gene>